<evidence type="ECO:0000313" key="3">
    <source>
        <dbReference type="EMBL" id="OJD22206.1"/>
    </source>
</evidence>
<evidence type="ECO:0000256" key="2">
    <source>
        <dbReference type="SAM" id="SignalP"/>
    </source>
</evidence>
<protein>
    <submittedName>
        <fullName evidence="3">Uncharacterized protein</fullName>
    </submittedName>
</protein>
<evidence type="ECO:0000256" key="1">
    <source>
        <dbReference type="SAM" id="MobiDB-lite"/>
    </source>
</evidence>
<dbReference type="Proteomes" id="UP000242791">
    <property type="component" value="Unassembled WGS sequence"/>
</dbReference>
<accession>A0A1J9Q0Q8</accession>
<organism evidence="3 4">
    <name type="scientific">Blastomyces percursus</name>
    <dbReference type="NCBI Taxonomy" id="1658174"/>
    <lineage>
        <taxon>Eukaryota</taxon>
        <taxon>Fungi</taxon>
        <taxon>Dikarya</taxon>
        <taxon>Ascomycota</taxon>
        <taxon>Pezizomycotina</taxon>
        <taxon>Eurotiomycetes</taxon>
        <taxon>Eurotiomycetidae</taxon>
        <taxon>Onygenales</taxon>
        <taxon>Ajellomycetaceae</taxon>
        <taxon>Blastomyces</taxon>
    </lineage>
</organism>
<reference evidence="3 4" key="1">
    <citation type="submission" date="2015-08" db="EMBL/GenBank/DDBJ databases">
        <title>Emmonsia species relationships and genome sequence.</title>
        <authorList>
            <person name="Cuomo C.A."/>
            <person name="Schwartz I.S."/>
            <person name="Kenyon C."/>
            <person name="De Hoog G.S."/>
            <person name="Govender N.P."/>
            <person name="Botha A."/>
            <person name="Moreno L."/>
            <person name="De Vries M."/>
            <person name="Munoz J.F."/>
            <person name="Stielow J.B."/>
        </authorList>
    </citation>
    <scope>NUCLEOTIDE SEQUENCE [LARGE SCALE GENOMIC DNA]</scope>
    <source>
        <strain evidence="3 4">EI222</strain>
    </source>
</reference>
<feature type="chain" id="PRO_5012408045" evidence="2">
    <location>
        <begin position="20"/>
        <end position="122"/>
    </location>
</feature>
<keyword evidence="4" id="KW-1185">Reference proteome</keyword>
<gene>
    <name evidence="3" type="ORF">ACJ73_06447</name>
</gene>
<feature type="signal peptide" evidence="2">
    <location>
        <begin position="1"/>
        <end position="19"/>
    </location>
</feature>
<dbReference type="EMBL" id="LGTZ01001136">
    <property type="protein sequence ID" value="OJD22206.1"/>
    <property type="molecule type" value="Genomic_DNA"/>
</dbReference>
<keyword evidence="2" id="KW-0732">Signal</keyword>
<dbReference type="VEuPathDB" id="FungiDB:ACJ73_06447"/>
<evidence type="ECO:0000313" key="4">
    <source>
        <dbReference type="Proteomes" id="UP000242791"/>
    </source>
</evidence>
<name>A0A1J9Q0Q8_9EURO</name>
<sequence length="122" mass="12796">MGQLLQVAMFRTLVANIIASLAANSTIEMVDSAPDAIITSGPEPQDPGNPASQMLGSTQLELWVGKSKPKNLSGCELGMTGESCMGGGGTGNLLQLAIKDTPEASRYGRRDATRFAARRISE</sequence>
<feature type="region of interest" description="Disordered" evidence="1">
    <location>
        <begin position="36"/>
        <end position="55"/>
    </location>
</feature>
<dbReference type="AlphaFoldDB" id="A0A1J9Q0Q8"/>
<proteinExistence type="predicted"/>
<comment type="caution">
    <text evidence="3">The sequence shown here is derived from an EMBL/GenBank/DDBJ whole genome shotgun (WGS) entry which is preliminary data.</text>
</comment>